<dbReference type="GO" id="GO:0032585">
    <property type="term" value="C:multivesicular body membrane"/>
    <property type="evidence" value="ECO:0007669"/>
    <property type="project" value="UniProtKB-SubCell"/>
</dbReference>
<keyword evidence="14" id="KW-1133">Transmembrane helix</keyword>
<keyword evidence="9" id="KW-0812">Transmembrane</keyword>
<dbReference type="EC" id="3.1.1.3" evidence="6"/>
<evidence type="ECO:0000256" key="5">
    <source>
        <dbReference type="ARBA" id="ARBA00011137"/>
    </source>
</evidence>
<keyword evidence="13" id="KW-0735">Signal-anchor</keyword>
<dbReference type="GO" id="GO:0004806">
    <property type="term" value="F:triacylglycerol lipase activity"/>
    <property type="evidence" value="ECO:0007669"/>
    <property type="project" value="UniProtKB-EC"/>
</dbReference>
<evidence type="ECO:0000256" key="3">
    <source>
        <dbReference type="ARBA" id="ARBA00004343"/>
    </source>
</evidence>
<evidence type="ECO:0000256" key="14">
    <source>
        <dbReference type="ARBA" id="ARBA00022989"/>
    </source>
</evidence>
<dbReference type="Pfam" id="PF01764">
    <property type="entry name" value="Lipase_3"/>
    <property type="match status" value="1"/>
</dbReference>
<evidence type="ECO:0000256" key="11">
    <source>
        <dbReference type="ARBA" id="ARBA00022801"/>
    </source>
</evidence>
<dbReference type="OrthoDB" id="58570at2759"/>
<dbReference type="SUPFAM" id="SSF53474">
    <property type="entry name" value="alpha/beta-Hydrolases"/>
    <property type="match status" value="1"/>
</dbReference>
<dbReference type="GO" id="GO:0046461">
    <property type="term" value="P:neutral lipid catabolic process"/>
    <property type="evidence" value="ECO:0007669"/>
    <property type="project" value="TreeGrafter"/>
</dbReference>
<comment type="subunit">
    <text evidence="5">Binds to both phosphatidylinositol (PI) and phosphatidylinositol 3,5-bisphosphate (PIP2).</text>
</comment>
<evidence type="ECO:0000313" key="22">
    <source>
        <dbReference type="EMBL" id="KPI37560.1"/>
    </source>
</evidence>
<keyword evidence="15" id="KW-0072">Autophagy</keyword>
<gene>
    <name evidence="22" type="ORF">AB675_3977</name>
</gene>
<dbReference type="GO" id="GO:0034496">
    <property type="term" value="P:multivesicular body membrane disassembly"/>
    <property type="evidence" value="ECO:0007669"/>
    <property type="project" value="TreeGrafter"/>
</dbReference>
<keyword evidence="10" id="KW-0967">Endosome</keyword>
<evidence type="ECO:0000256" key="8">
    <source>
        <dbReference type="ARBA" id="ARBA00019241"/>
    </source>
</evidence>
<comment type="subcellular location">
    <subcellularLocation>
        <location evidence="3">Endosome</location>
        <location evidence="3">Multivesicular body membrane</location>
        <topology evidence="3">Single-pass type II membrane protein</topology>
    </subcellularLocation>
    <subcellularLocation>
        <location evidence="2">Prevacuolar compartment membrane</location>
        <topology evidence="2">Single-pass type II membrane protein</topology>
    </subcellularLocation>
</comment>
<keyword evidence="23" id="KW-1185">Reference proteome</keyword>
<dbReference type="PANTHER" id="PTHR47175">
    <property type="entry name" value="LIPASE ATG15-RELATED"/>
    <property type="match status" value="1"/>
</dbReference>
<keyword evidence="17" id="KW-0472">Membrane</keyword>
<keyword evidence="11" id="KW-0378">Hydrolase</keyword>
<evidence type="ECO:0000313" key="23">
    <source>
        <dbReference type="Proteomes" id="UP000038010"/>
    </source>
</evidence>
<evidence type="ECO:0000256" key="4">
    <source>
        <dbReference type="ARBA" id="ARBA00010701"/>
    </source>
</evidence>
<protein>
    <recommendedName>
        <fullName evidence="7">Putative lipase ATG15</fullName>
        <ecNumber evidence="6">3.1.1.3</ecNumber>
    </recommendedName>
    <alternativeName>
        <fullName evidence="20">Autophagy-related protein 15</fullName>
    </alternativeName>
    <alternativeName>
        <fullName evidence="8">Putative lipase atg15</fullName>
    </alternativeName>
</protein>
<dbReference type="EMBL" id="LFJN01000023">
    <property type="protein sequence ID" value="KPI37560.1"/>
    <property type="molecule type" value="Genomic_DNA"/>
</dbReference>
<evidence type="ECO:0000259" key="21">
    <source>
        <dbReference type="Pfam" id="PF01764"/>
    </source>
</evidence>
<dbReference type="GeneID" id="28735957"/>
<feature type="domain" description="Fungal lipase-type" evidence="21">
    <location>
        <begin position="262"/>
        <end position="288"/>
    </location>
</feature>
<evidence type="ECO:0000256" key="6">
    <source>
        <dbReference type="ARBA" id="ARBA00013279"/>
    </source>
</evidence>
<dbReference type="GO" id="GO:0034727">
    <property type="term" value="P:piecemeal microautophagy of the nucleus"/>
    <property type="evidence" value="ECO:0007669"/>
    <property type="project" value="TreeGrafter"/>
</dbReference>
<dbReference type="GO" id="GO:0004620">
    <property type="term" value="F:phospholipase activity"/>
    <property type="evidence" value="ECO:0007669"/>
    <property type="project" value="TreeGrafter"/>
</dbReference>
<evidence type="ECO:0000256" key="15">
    <source>
        <dbReference type="ARBA" id="ARBA00023006"/>
    </source>
</evidence>
<sequence>MLALRKCWSVVKLAAIFLLVSFLSGVYCTSWRLTEDQPFISLKDTAATQEVQNDETGLWNEFTYRYSFSHDLQDISAPAQFGSINEALVQAGNAIHPLPFAIKRDSHGLHEVAGASMAPMGPDVTDRATVINLAKMTSDAYVMNPSQPDWLNTTLKFNYSSSFGWEGEGLRGHLFSDRWNKTVIVAFKGTTVDPREKWRYQDRVNDNILFSCCCGAQRPDPYPYAPVCECSTGTYQCNSTCLVKELAQEDRYYATALGVMFNITHMFPGSDIWLVGHSLGGAVASLMGHTFDFPVVTFEAPPERLPTKRLALLEKTKSPIYHIGNTADPIYMGACSGWSSSCGLAGYAFESQCFTGKVCQYNTVMDLGWSLSIANHRINTVITEVLEKYNSTPPCVIDEDCVECYNWNFADGSLLGR</sequence>
<accession>A0A0N1HQ68</accession>
<organism evidence="22 23">
    <name type="scientific">Cyphellophora attinorum</name>
    <dbReference type="NCBI Taxonomy" id="1664694"/>
    <lineage>
        <taxon>Eukaryota</taxon>
        <taxon>Fungi</taxon>
        <taxon>Dikarya</taxon>
        <taxon>Ascomycota</taxon>
        <taxon>Pezizomycotina</taxon>
        <taxon>Eurotiomycetes</taxon>
        <taxon>Chaetothyriomycetidae</taxon>
        <taxon>Chaetothyriales</taxon>
        <taxon>Cyphellophoraceae</taxon>
        <taxon>Cyphellophora</taxon>
    </lineage>
</organism>
<evidence type="ECO:0000256" key="12">
    <source>
        <dbReference type="ARBA" id="ARBA00022963"/>
    </source>
</evidence>
<evidence type="ECO:0000256" key="19">
    <source>
        <dbReference type="ARBA" id="ARBA00024663"/>
    </source>
</evidence>
<dbReference type="STRING" id="1664694.A0A0N1HQ68"/>
<evidence type="ECO:0000256" key="16">
    <source>
        <dbReference type="ARBA" id="ARBA00023098"/>
    </source>
</evidence>
<dbReference type="AlphaFoldDB" id="A0A0N1HQ68"/>
<dbReference type="InterPro" id="IPR029058">
    <property type="entry name" value="AB_hydrolase_fold"/>
</dbReference>
<dbReference type="InterPro" id="IPR050805">
    <property type="entry name" value="ATG15_Lipase"/>
</dbReference>
<evidence type="ECO:0000256" key="17">
    <source>
        <dbReference type="ARBA" id="ARBA00023136"/>
    </source>
</evidence>
<dbReference type="PANTHER" id="PTHR47175:SF2">
    <property type="entry name" value="LIPASE ATG15-RELATED"/>
    <property type="match status" value="1"/>
</dbReference>
<dbReference type="GO" id="GO:0006660">
    <property type="term" value="P:phosphatidylserine catabolic process"/>
    <property type="evidence" value="ECO:0007669"/>
    <property type="project" value="TreeGrafter"/>
</dbReference>
<comment type="similarity">
    <text evidence="4">Belongs to the AB hydrolase superfamily. Lipase family.</text>
</comment>
<dbReference type="InterPro" id="IPR002921">
    <property type="entry name" value="Fungal_lipase-type"/>
</dbReference>
<keyword evidence="16" id="KW-0443">Lipid metabolism</keyword>
<evidence type="ECO:0000256" key="20">
    <source>
        <dbReference type="ARBA" id="ARBA00029828"/>
    </source>
</evidence>
<evidence type="ECO:0000256" key="2">
    <source>
        <dbReference type="ARBA" id="ARBA00004270"/>
    </source>
</evidence>
<dbReference type="Gene3D" id="3.40.50.1820">
    <property type="entry name" value="alpha/beta hydrolase"/>
    <property type="match status" value="1"/>
</dbReference>
<dbReference type="GO" id="GO:0005775">
    <property type="term" value="C:vacuolar lumen"/>
    <property type="evidence" value="ECO:0007669"/>
    <property type="project" value="TreeGrafter"/>
</dbReference>
<evidence type="ECO:0000256" key="18">
    <source>
        <dbReference type="ARBA" id="ARBA00023180"/>
    </source>
</evidence>
<dbReference type="RefSeq" id="XP_017997523.1">
    <property type="nucleotide sequence ID" value="XM_018144077.1"/>
</dbReference>
<keyword evidence="12" id="KW-0442">Lipid degradation</keyword>
<reference evidence="22 23" key="1">
    <citation type="submission" date="2015-06" db="EMBL/GenBank/DDBJ databases">
        <title>Draft genome of the ant-associated black yeast Phialophora attae CBS 131958.</title>
        <authorList>
            <person name="Moreno L.F."/>
            <person name="Stielow B.J."/>
            <person name="de Hoog S."/>
            <person name="Vicente V.A."/>
            <person name="Weiss V.A."/>
            <person name="de Vries M."/>
            <person name="Cruz L.M."/>
            <person name="Souza E.M."/>
        </authorList>
    </citation>
    <scope>NUCLEOTIDE SEQUENCE [LARGE SCALE GENOMIC DNA]</scope>
    <source>
        <strain evidence="22 23">CBS 131958</strain>
    </source>
</reference>
<keyword evidence="18" id="KW-0325">Glycoprotein</keyword>
<evidence type="ECO:0000256" key="13">
    <source>
        <dbReference type="ARBA" id="ARBA00022968"/>
    </source>
</evidence>
<comment type="function">
    <text evidence="19">Lipase which is essential for lysis of subvacuolar cytoplasm to vacuole targeted bodies and intravacuolar autophagic bodies. Involved in the lysis of intravacuolar multivesicular body (MVB) vesicles. The intravacuolar membrane disintegration by ATG15 is critical to life span extension.</text>
</comment>
<name>A0A0N1HQ68_9EURO</name>
<dbReference type="VEuPathDB" id="FungiDB:AB675_3977"/>
<evidence type="ECO:0000256" key="9">
    <source>
        <dbReference type="ARBA" id="ARBA00022692"/>
    </source>
</evidence>
<evidence type="ECO:0000256" key="10">
    <source>
        <dbReference type="ARBA" id="ARBA00022753"/>
    </source>
</evidence>
<evidence type="ECO:0000256" key="1">
    <source>
        <dbReference type="ARBA" id="ARBA00001024"/>
    </source>
</evidence>
<proteinExistence type="inferred from homology"/>
<comment type="catalytic activity">
    <reaction evidence="1">
        <text>a triacylglycerol + H2O = a diacylglycerol + a fatty acid + H(+)</text>
        <dbReference type="Rhea" id="RHEA:12044"/>
        <dbReference type="ChEBI" id="CHEBI:15377"/>
        <dbReference type="ChEBI" id="CHEBI:15378"/>
        <dbReference type="ChEBI" id="CHEBI:17855"/>
        <dbReference type="ChEBI" id="CHEBI:18035"/>
        <dbReference type="ChEBI" id="CHEBI:28868"/>
        <dbReference type="EC" id="3.1.1.3"/>
    </reaction>
</comment>
<dbReference type="Proteomes" id="UP000038010">
    <property type="component" value="Unassembled WGS sequence"/>
</dbReference>
<comment type="caution">
    <text evidence="22">The sequence shown here is derived from an EMBL/GenBank/DDBJ whole genome shotgun (WGS) entry which is preliminary data.</text>
</comment>
<evidence type="ECO:0000256" key="7">
    <source>
        <dbReference type="ARBA" id="ARBA00018542"/>
    </source>
</evidence>